<reference evidence="1" key="1">
    <citation type="submission" date="2021-06" db="EMBL/GenBank/DDBJ databases">
        <authorList>
            <person name="Hodson N. C."/>
            <person name="Mongue J. A."/>
            <person name="Jaron S. K."/>
        </authorList>
    </citation>
    <scope>NUCLEOTIDE SEQUENCE</scope>
</reference>
<dbReference type="AlphaFoldDB" id="A0A8J2P7H8"/>
<name>A0A8J2P7H8_9HEXA</name>
<dbReference type="EMBL" id="CAJVCH010169954">
    <property type="protein sequence ID" value="CAG7728882.1"/>
    <property type="molecule type" value="Genomic_DNA"/>
</dbReference>
<dbReference type="Proteomes" id="UP000708208">
    <property type="component" value="Unassembled WGS sequence"/>
</dbReference>
<accession>A0A8J2P7H8</accession>
<evidence type="ECO:0000313" key="2">
    <source>
        <dbReference type="Proteomes" id="UP000708208"/>
    </source>
</evidence>
<proteinExistence type="predicted"/>
<comment type="caution">
    <text evidence="1">The sequence shown here is derived from an EMBL/GenBank/DDBJ whole genome shotgun (WGS) entry which is preliminary data.</text>
</comment>
<organism evidence="1 2">
    <name type="scientific">Allacma fusca</name>
    <dbReference type="NCBI Taxonomy" id="39272"/>
    <lineage>
        <taxon>Eukaryota</taxon>
        <taxon>Metazoa</taxon>
        <taxon>Ecdysozoa</taxon>
        <taxon>Arthropoda</taxon>
        <taxon>Hexapoda</taxon>
        <taxon>Collembola</taxon>
        <taxon>Symphypleona</taxon>
        <taxon>Sminthuridae</taxon>
        <taxon>Allacma</taxon>
    </lineage>
</organism>
<feature type="non-terminal residue" evidence="1">
    <location>
        <position position="33"/>
    </location>
</feature>
<gene>
    <name evidence="1" type="ORF">AFUS01_LOCUS17630</name>
</gene>
<evidence type="ECO:0000313" key="1">
    <source>
        <dbReference type="EMBL" id="CAG7728882.1"/>
    </source>
</evidence>
<keyword evidence="2" id="KW-1185">Reference proteome</keyword>
<protein>
    <submittedName>
        <fullName evidence="1">Uncharacterized protein</fullName>
    </submittedName>
</protein>
<sequence length="33" mass="3788">NSEPIVNSKEIPRRKSLRDFGYLSQGSEVLVLR</sequence>